<dbReference type="PROSITE" id="PS50043">
    <property type="entry name" value="HTH_LUXR_2"/>
    <property type="match status" value="1"/>
</dbReference>
<name>A0A401QSX1_STRNR</name>
<dbReference type="InterPro" id="IPR001789">
    <property type="entry name" value="Sig_transdc_resp-reg_receiver"/>
</dbReference>
<sequence length="272" mass="28845">MNLPHAAHASPAPAPSGDPSDADAAAAPVSVLVVDDEELTRAGLRALLSVQPGLEVVGEASDGTEVLPRVRQWHPQVVLMDIRMPRLDGIEATTLLRAELSRPPKVIVITTFENDSHVWDALLAGADGFIRKRAPVAQLVQAVRLVASGDCLLFPEAVRRLAARHPATPARDVGSTGAAALTVREEETLRLIARGLSNQQIAQHMAVRPETVKTHVGNVLGKLHADNRTHAVVIAYETGVLVPGTGASAGPDGGEGRRRRWPRLGSTAQELS</sequence>
<dbReference type="Proteomes" id="UP000288351">
    <property type="component" value="Unassembled WGS sequence"/>
</dbReference>
<dbReference type="CDD" id="cd06170">
    <property type="entry name" value="LuxR_C_like"/>
    <property type="match status" value="1"/>
</dbReference>
<feature type="region of interest" description="Disordered" evidence="6">
    <location>
        <begin position="244"/>
        <end position="272"/>
    </location>
</feature>
<gene>
    <name evidence="9" type="ORF">SALB_01150</name>
</gene>
<dbReference type="GO" id="GO:0003677">
    <property type="term" value="F:DNA binding"/>
    <property type="evidence" value="ECO:0007669"/>
    <property type="project" value="UniProtKB-KW"/>
</dbReference>
<keyword evidence="4" id="KW-0804">Transcription</keyword>
<dbReference type="InterPro" id="IPR058245">
    <property type="entry name" value="NreC/VraR/RcsB-like_REC"/>
</dbReference>
<feature type="modified residue" description="4-aspartylphosphate" evidence="5">
    <location>
        <position position="81"/>
    </location>
</feature>
<keyword evidence="3 9" id="KW-0238">DNA-binding</keyword>
<dbReference type="PANTHER" id="PTHR43214:SF24">
    <property type="entry name" value="TRANSCRIPTIONAL REGULATORY PROTEIN NARL-RELATED"/>
    <property type="match status" value="1"/>
</dbReference>
<dbReference type="Pfam" id="PF00196">
    <property type="entry name" value="GerE"/>
    <property type="match status" value="1"/>
</dbReference>
<dbReference type="CDD" id="cd17535">
    <property type="entry name" value="REC_NarL-like"/>
    <property type="match status" value="1"/>
</dbReference>
<proteinExistence type="predicted"/>
<dbReference type="InterPro" id="IPR000792">
    <property type="entry name" value="Tscrpt_reg_LuxR_C"/>
</dbReference>
<organism evidence="9 10">
    <name type="scientific">Streptomyces noursei</name>
    <name type="common">Streptomyces albulus</name>
    <dbReference type="NCBI Taxonomy" id="1971"/>
    <lineage>
        <taxon>Bacteria</taxon>
        <taxon>Bacillati</taxon>
        <taxon>Actinomycetota</taxon>
        <taxon>Actinomycetes</taxon>
        <taxon>Kitasatosporales</taxon>
        <taxon>Streptomycetaceae</taxon>
        <taxon>Streptomyces</taxon>
    </lineage>
</organism>
<dbReference type="SMART" id="SM00421">
    <property type="entry name" value="HTH_LUXR"/>
    <property type="match status" value="1"/>
</dbReference>
<evidence type="ECO:0000256" key="6">
    <source>
        <dbReference type="SAM" id="MobiDB-lite"/>
    </source>
</evidence>
<dbReference type="InterPro" id="IPR039420">
    <property type="entry name" value="WalR-like"/>
</dbReference>
<dbReference type="AlphaFoldDB" id="A0A401QSX1"/>
<dbReference type="PROSITE" id="PS50110">
    <property type="entry name" value="RESPONSE_REGULATORY"/>
    <property type="match status" value="1"/>
</dbReference>
<dbReference type="GO" id="GO:0006355">
    <property type="term" value="P:regulation of DNA-templated transcription"/>
    <property type="evidence" value="ECO:0007669"/>
    <property type="project" value="InterPro"/>
</dbReference>
<keyword evidence="1 5" id="KW-0597">Phosphoprotein</keyword>
<comment type="caution">
    <text evidence="9">The sequence shown here is derived from an EMBL/GenBank/DDBJ whole genome shotgun (WGS) entry which is preliminary data.</text>
</comment>
<dbReference type="InterPro" id="IPR011006">
    <property type="entry name" value="CheY-like_superfamily"/>
</dbReference>
<evidence type="ECO:0000313" key="9">
    <source>
        <dbReference type="EMBL" id="GCB88480.1"/>
    </source>
</evidence>
<evidence type="ECO:0000259" key="7">
    <source>
        <dbReference type="PROSITE" id="PS50043"/>
    </source>
</evidence>
<dbReference type="InterPro" id="IPR016032">
    <property type="entry name" value="Sig_transdc_resp-reg_C-effctor"/>
</dbReference>
<dbReference type="GO" id="GO:0000160">
    <property type="term" value="P:phosphorelay signal transduction system"/>
    <property type="evidence" value="ECO:0007669"/>
    <property type="project" value="InterPro"/>
</dbReference>
<feature type="region of interest" description="Disordered" evidence="6">
    <location>
        <begin position="1"/>
        <end position="23"/>
    </location>
</feature>
<evidence type="ECO:0000256" key="3">
    <source>
        <dbReference type="ARBA" id="ARBA00023125"/>
    </source>
</evidence>
<evidence type="ECO:0000256" key="2">
    <source>
        <dbReference type="ARBA" id="ARBA00023015"/>
    </source>
</evidence>
<feature type="domain" description="HTH luxR-type" evidence="7">
    <location>
        <begin position="174"/>
        <end position="239"/>
    </location>
</feature>
<evidence type="ECO:0000256" key="5">
    <source>
        <dbReference type="PROSITE-ProRule" id="PRU00169"/>
    </source>
</evidence>
<keyword evidence="2" id="KW-0805">Transcription regulation</keyword>
<protein>
    <submittedName>
        <fullName evidence="9">DNA-binding response regulator</fullName>
    </submittedName>
</protein>
<dbReference type="PROSITE" id="PS00622">
    <property type="entry name" value="HTH_LUXR_1"/>
    <property type="match status" value="1"/>
</dbReference>
<dbReference type="SMART" id="SM00448">
    <property type="entry name" value="REC"/>
    <property type="match status" value="1"/>
</dbReference>
<dbReference type="PANTHER" id="PTHR43214">
    <property type="entry name" value="TWO-COMPONENT RESPONSE REGULATOR"/>
    <property type="match status" value="1"/>
</dbReference>
<evidence type="ECO:0000313" key="10">
    <source>
        <dbReference type="Proteomes" id="UP000288351"/>
    </source>
</evidence>
<dbReference type="Pfam" id="PF00072">
    <property type="entry name" value="Response_reg"/>
    <property type="match status" value="1"/>
</dbReference>
<accession>A0A401QSX1</accession>
<evidence type="ECO:0000259" key="8">
    <source>
        <dbReference type="PROSITE" id="PS50110"/>
    </source>
</evidence>
<dbReference type="RefSeq" id="WP_016576047.1">
    <property type="nucleotide sequence ID" value="NZ_BHXC01000006.1"/>
</dbReference>
<dbReference type="PRINTS" id="PR00038">
    <property type="entry name" value="HTHLUXR"/>
</dbReference>
<dbReference type="SUPFAM" id="SSF46894">
    <property type="entry name" value="C-terminal effector domain of the bipartite response regulators"/>
    <property type="match status" value="1"/>
</dbReference>
<dbReference type="Gene3D" id="3.40.50.2300">
    <property type="match status" value="1"/>
</dbReference>
<dbReference type="SUPFAM" id="SSF52172">
    <property type="entry name" value="CheY-like"/>
    <property type="match status" value="1"/>
</dbReference>
<dbReference type="EMBL" id="BHXC01000006">
    <property type="protein sequence ID" value="GCB88480.1"/>
    <property type="molecule type" value="Genomic_DNA"/>
</dbReference>
<reference evidence="9 10" key="1">
    <citation type="journal article" date="2019" name="Microbiol. Resour. Announc.">
        <title>Draft Genome Sequence of the Most Traditional epsilon-Poly-l-Lysine Producer, Streptomyces albulus NBRC14147.</title>
        <authorList>
            <person name="Yamanaka K."/>
            <person name="Hamano Y."/>
        </authorList>
    </citation>
    <scope>NUCLEOTIDE SEQUENCE [LARGE SCALE GENOMIC DNA]</scope>
    <source>
        <strain evidence="9 10">NBRC 14147</strain>
    </source>
</reference>
<feature type="domain" description="Response regulatory" evidence="8">
    <location>
        <begin position="30"/>
        <end position="147"/>
    </location>
</feature>
<evidence type="ECO:0000256" key="4">
    <source>
        <dbReference type="ARBA" id="ARBA00023163"/>
    </source>
</evidence>
<evidence type="ECO:0000256" key="1">
    <source>
        <dbReference type="ARBA" id="ARBA00022553"/>
    </source>
</evidence>